<accession>A0ABV8GUH2</accession>
<sequence length="53" mass="6267">MMLSKKEGKKRSFYEDDKGVDAVRNQLNESYQSGVVEQLHNNKNIYTFNNRKN</sequence>
<protein>
    <submittedName>
        <fullName evidence="1">Uncharacterized protein</fullName>
    </submittedName>
</protein>
<gene>
    <name evidence="1" type="ORF">ACFOUV_01680</name>
</gene>
<organism evidence="1 2">
    <name type="scientific">Oceanobacillus longus</name>
    <dbReference type="NCBI Taxonomy" id="930120"/>
    <lineage>
        <taxon>Bacteria</taxon>
        <taxon>Bacillati</taxon>
        <taxon>Bacillota</taxon>
        <taxon>Bacilli</taxon>
        <taxon>Bacillales</taxon>
        <taxon>Bacillaceae</taxon>
        <taxon>Oceanobacillus</taxon>
    </lineage>
</organism>
<comment type="caution">
    <text evidence="1">The sequence shown here is derived from an EMBL/GenBank/DDBJ whole genome shotgun (WGS) entry which is preliminary data.</text>
</comment>
<proteinExistence type="predicted"/>
<reference evidence="2" key="1">
    <citation type="journal article" date="2019" name="Int. J. Syst. Evol. Microbiol.">
        <title>The Global Catalogue of Microorganisms (GCM) 10K type strain sequencing project: providing services to taxonomists for standard genome sequencing and annotation.</title>
        <authorList>
            <consortium name="The Broad Institute Genomics Platform"/>
            <consortium name="The Broad Institute Genome Sequencing Center for Infectious Disease"/>
            <person name="Wu L."/>
            <person name="Ma J."/>
        </authorList>
    </citation>
    <scope>NUCLEOTIDE SEQUENCE [LARGE SCALE GENOMIC DNA]</scope>
    <source>
        <strain evidence="2">IBRC-M 10703</strain>
    </source>
</reference>
<evidence type="ECO:0000313" key="2">
    <source>
        <dbReference type="Proteomes" id="UP001595772"/>
    </source>
</evidence>
<keyword evidence="2" id="KW-1185">Reference proteome</keyword>
<name>A0ABV8GUH2_9BACI</name>
<evidence type="ECO:0000313" key="1">
    <source>
        <dbReference type="EMBL" id="MFC4022526.1"/>
    </source>
</evidence>
<dbReference type="EMBL" id="JBHSAO010000001">
    <property type="protein sequence ID" value="MFC4022526.1"/>
    <property type="molecule type" value="Genomic_DNA"/>
</dbReference>
<dbReference type="Proteomes" id="UP001595772">
    <property type="component" value="Unassembled WGS sequence"/>
</dbReference>